<reference evidence="1 2" key="1">
    <citation type="submission" date="2020-10" db="EMBL/GenBank/DDBJ databases">
        <title>Streptomyces chromofuscus complate genome analysis.</title>
        <authorList>
            <person name="Anwar N."/>
        </authorList>
    </citation>
    <scope>NUCLEOTIDE SEQUENCE [LARGE SCALE GENOMIC DNA]</scope>
    <source>
        <strain evidence="1 2">DSM 40273</strain>
    </source>
</reference>
<dbReference type="EMBL" id="CP063374">
    <property type="protein sequence ID" value="QOV42989.1"/>
    <property type="molecule type" value="Genomic_DNA"/>
</dbReference>
<dbReference type="RefSeq" id="WP_189696578.1">
    <property type="nucleotide sequence ID" value="NZ_BMTA01000002.1"/>
</dbReference>
<dbReference type="KEGG" id="schf:IPT68_24830"/>
<evidence type="ECO:0000313" key="1">
    <source>
        <dbReference type="EMBL" id="QOV42989.1"/>
    </source>
</evidence>
<organism evidence="1 2">
    <name type="scientific">Streptomyces chromofuscus</name>
    <dbReference type="NCBI Taxonomy" id="42881"/>
    <lineage>
        <taxon>Bacteria</taxon>
        <taxon>Bacillati</taxon>
        <taxon>Actinomycetota</taxon>
        <taxon>Actinomycetes</taxon>
        <taxon>Kitasatosporales</taxon>
        <taxon>Streptomycetaceae</taxon>
        <taxon>Streptomyces</taxon>
    </lineage>
</organism>
<name>A0A7M2T494_STRCW</name>
<gene>
    <name evidence="1" type="ORF">IPT68_24830</name>
</gene>
<accession>A0A7M2T494</accession>
<dbReference type="AlphaFoldDB" id="A0A7M2T494"/>
<sequence>MPKTPETRQIVDGLREAAPEIADWHVLHWDVQRLNAQPCSIPEQPSGR</sequence>
<dbReference type="Proteomes" id="UP000594008">
    <property type="component" value="Chromosome"/>
</dbReference>
<keyword evidence="2" id="KW-1185">Reference proteome</keyword>
<evidence type="ECO:0000313" key="2">
    <source>
        <dbReference type="Proteomes" id="UP000594008"/>
    </source>
</evidence>
<proteinExistence type="predicted"/>
<protein>
    <submittedName>
        <fullName evidence="1">Uncharacterized protein</fullName>
    </submittedName>
</protein>